<evidence type="ECO:0000256" key="3">
    <source>
        <dbReference type="ARBA" id="ARBA00022801"/>
    </source>
</evidence>
<feature type="active site" description="Proton acceptor" evidence="5">
    <location>
        <position position="31"/>
    </location>
</feature>
<feature type="chain" id="PRO_5013313210" description="Arabinan endo-1,5-alpha-L-arabinosidase" evidence="9">
    <location>
        <begin position="20"/>
        <end position="320"/>
    </location>
</feature>
<evidence type="ECO:0000256" key="1">
    <source>
        <dbReference type="ARBA" id="ARBA00009865"/>
    </source>
</evidence>
<dbReference type="PANTHER" id="PTHR42812:SF5">
    <property type="entry name" value="ENDO-ARABINASE"/>
    <property type="match status" value="1"/>
</dbReference>
<feature type="signal peptide" evidence="9">
    <location>
        <begin position="1"/>
        <end position="19"/>
    </location>
</feature>
<dbReference type="InterPro" id="IPR006710">
    <property type="entry name" value="Glyco_hydro_43"/>
</dbReference>
<dbReference type="GO" id="GO:0005975">
    <property type="term" value="P:carbohydrate metabolic process"/>
    <property type="evidence" value="ECO:0007669"/>
    <property type="project" value="InterPro"/>
</dbReference>
<dbReference type="EMBL" id="KV878216">
    <property type="protein sequence ID" value="OJJ31261.1"/>
    <property type="molecule type" value="Genomic_DNA"/>
</dbReference>
<evidence type="ECO:0000256" key="9">
    <source>
        <dbReference type="SAM" id="SignalP"/>
    </source>
</evidence>
<gene>
    <name evidence="10" type="ORF">ASPWEDRAFT_118931</name>
</gene>
<dbReference type="GeneID" id="63744708"/>
<dbReference type="AlphaFoldDB" id="A0A1L9R8L8"/>
<accession>A0A1L9R8L8</accession>
<dbReference type="InterPro" id="IPR023296">
    <property type="entry name" value="Glyco_hydro_beta-prop_sf"/>
</dbReference>
<evidence type="ECO:0000256" key="2">
    <source>
        <dbReference type="ARBA" id="ARBA00022729"/>
    </source>
</evidence>
<dbReference type="Proteomes" id="UP000184383">
    <property type="component" value="Unassembled WGS sequence"/>
</dbReference>
<evidence type="ECO:0000256" key="5">
    <source>
        <dbReference type="PIRSR" id="PIRSR606710-1"/>
    </source>
</evidence>
<dbReference type="RefSeq" id="XP_040684938.1">
    <property type="nucleotide sequence ID" value="XM_040828860.1"/>
</dbReference>
<dbReference type="STRING" id="1073089.A0A1L9R8L8"/>
<evidence type="ECO:0008006" key="12">
    <source>
        <dbReference type="Google" id="ProtNLM"/>
    </source>
</evidence>
<evidence type="ECO:0000313" key="11">
    <source>
        <dbReference type="Proteomes" id="UP000184383"/>
    </source>
</evidence>
<dbReference type="CDD" id="cd08999">
    <property type="entry name" value="GH43_ABN-like"/>
    <property type="match status" value="1"/>
</dbReference>
<dbReference type="SUPFAM" id="SSF75005">
    <property type="entry name" value="Arabinanase/levansucrase/invertase"/>
    <property type="match status" value="1"/>
</dbReference>
<reference evidence="11" key="1">
    <citation type="journal article" date="2017" name="Genome Biol.">
        <title>Comparative genomics reveals high biological diversity and specific adaptations in the industrially and medically important fungal genus Aspergillus.</title>
        <authorList>
            <person name="de Vries R.P."/>
            <person name="Riley R."/>
            <person name="Wiebenga A."/>
            <person name="Aguilar-Osorio G."/>
            <person name="Amillis S."/>
            <person name="Uchima C.A."/>
            <person name="Anderluh G."/>
            <person name="Asadollahi M."/>
            <person name="Askin M."/>
            <person name="Barry K."/>
            <person name="Battaglia E."/>
            <person name="Bayram O."/>
            <person name="Benocci T."/>
            <person name="Braus-Stromeyer S.A."/>
            <person name="Caldana C."/>
            <person name="Canovas D."/>
            <person name="Cerqueira G.C."/>
            <person name="Chen F."/>
            <person name="Chen W."/>
            <person name="Choi C."/>
            <person name="Clum A."/>
            <person name="Dos Santos R.A."/>
            <person name="Damasio A.R."/>
            <person name="Diallinas G."/>
            <person name="Emri T."/>
            <person name="Fekete E."/>
            <person name="Flipphi M."/>
            <person name="Freyberg S."/>
            <person name="Gallo A."/>
            <person name="Gournas C."/>
            <person name="Habgood R."/>
            <person name="Hainaut M."/>
            <person name="Harispe M.L."/>
            <person name="Henrissat B."/>
            <person name="Hilden K.S."/>
            <person name="Hope R."/>
            <person name="Hossain A."/>
            <person name="Karabika E."/>
            <person name="Karaffa L."/>
            <person name="Karanyi Z."/>
            <person name="Krasevec N."/>
            <person name="Kuo A."/>
            <person name="Kusch H."/>
            <person name="LaButti K."/>
            <person name="Lagendijk E.L."/>
            <person name="Lapidus A."/>
            <person name="Levasseur A."/>
            <person name="Lindquist E."/>
            <person name="Lipzen A."/>
            <person name="Logrieco A.F."/>
            <person name="MacCabe A."/>
            <person name="Maekelae M.R."/>
            <person name="Malavazi I."/>
            <person name="Melin P."/>
            <person name="Meyer V."/>
            <person name="Mielnichuk N."/>
            <person name="Miskei M."/>
            <person name="Molnar A.P."/>
            <person name="Mule G."/>
            <person name="Ngan C.Y."/>
            <person name="Orejas M."/>
            <person name="Orosz E."/>
            <person name="Ouedraogo J.P."/>
            <person name="Overkamp K.M."/>
            <person name="Park H.-S."/>
            <person name="Perrone G."/>
            <person name="Piumi F."/>
            <person name="Punt P.J."/>
            <person name="Ram A.F."/>
            <person name="Ramon A."/>
            <person name="Rauscher S."/>
            <person name="Record E."/>
            <person name="Riano-Pachon D.M."/>
            <person name="Robert V."/>
            <person name="Roehrig J."/>
            <person name="Ruller R."/>
            <person name="Salamov A."/>
            <person name="Salih N.S."/>
            <person name="Samson R.A."/>
            <person name="Sandor E."/>
            <person name="Sanguinetti M."/>
            <person name="Schuetze T."/>
            <person name="Sepcic K."/>
            <person name="Shelest E."/>
            <person name="Sherlock G."/>
            <person name="Sophianopoulou V."/>
            <person name="Squina F.M."/>
            <person name="Sun H."/>
            <person name="Susca A."/>
            <person name="Todd R.B."/>
            <person name="Tsang A."/>
            <person name="Unkles S.E."/>
            <person name="van de Wiele N."/>
            <person name="van Rossen-Uffink D."/>
            <person name="Oliveira J.V."/>
            <person name="Vesth T.C."/>
            <person name="Visser J."/>
            <person name="Yu J.-H."/>
            <person name="Zhou M."/>
            <person name="Andersen M.R."/>
            <person name="Archer D.B."/>
            <person name="Baker S.E."/>
            <person name="Benoit I."/>
            <person name="Brakhage A.A."/>
            <person name="Braus G.H."/>
            <person name="Fischer R."/>
            <person name="Frisvad J.C."/>
            <person name="Goldman G.H."/>
            <person name="Houbraken J."/>
            <person name="Oakley B."/>
            <person name="Pocsi I."/>
            <person name="Scazzocchio C."/>
            <person name="Seiboth B."/>
            <person name="vanKuyk P.A."/>
            <person name="Wortman J."/>
            <person name="Dyer P.S."/>
            <person name="Grigoriev I.V."/>
        </authorList>
    </citation>
    <scope>NUCLEOTIDE SEQUENCE [LARGE SCALE GENOMIC DNA]</scope>
    <source>
        <strain evidence="11">DTO 134E9</strain>
    </source>
</reference>
<keyword evidence="3 7" id="KW-0378">Hydrolase</keyword>
<keyword evidence="2 9" id="KW-0732">Signal</keyword>
<feature type="active site" description="Proton donor" evidence="5">
    <location>
        <position position="210"/>
    </location>
</feature>
<dbReference type="InterPro" id="IPR051795">
    <property type="entry name" value="Glycosyl_Hydrlase_43"/>
</dbReference>
<dbReference type="PANTHER" id="PTHR42812">
    <property type="entry name" value="BETA-XYLOSIDASE"/>
    <property type="match status" value="1"/>
</dbReference>
<evidence type="ECO:0000256" key="6">
    <source>
        <dbReference type="PIRSR" id="PIRSR606710-2"/>
    </source>
</evidence>
<feature type="region of interest" description="Disordered" evidence="8">
    <location>
        <begin position="251"/>
        <end position="278"/>
    </location>
</feature>
<keyword evidence="4 7" id="KW-0326">Glycosidase</keyword>
<dbReference type="OrthoDB" id="3879658at2759"/>
<name>A0A1L9R8L8_ASPWE</name>
<organism evidence="10 11">
    <name type="scientific">Aspergillus wentii DTO 134E9</name>
    <dbReference type="NCBI Taxonomy" id="1073089"/>
    <lineage>
        <taxon>Eukaryota</taxon>
        <taxon>Fungi</taxon>
        <taxon>Dikarya</taxon>
        <taxon>Ascomycota</taxon>
        <taxon>Pezizomycotina</taxon>
        <taxon>Eurotiomycetes</taxon>
        <taxon>Eurotiomycetidae</taxon>
        <taxon>Eurotiales</taxon>
        <taxon>Aspergillaceae</taxon>
        <taxon>Aspergillus</taxon>
        <taxon>Aspergillus subgen. Cremei</taxon>
    </lineage>
</organism>
<dbReference type="Gene3D" id="2.115.10.20">
    <property type="entry name" value="Glycosyl hydrolase domain, family 43"/>
    <property type="match status" value="1"/>
</dbReference>
<dbReference type="GO" id="GO:0004553">
    <property type="term" value="F:hydrolase activity, hydrolyzing O-glycosyl compounds"/>
    <property type="evidence" value="ECO:0007669"/>
    <property type="project" value="InterPro"/>
</dbReference>
<protein>
    <recommendedName>
        <fullName evidence="12">Arabinan endo-1,5-alpha-L-arabinosidase</fullName>
    </recommendedName>
</protein>
<evidence type="ECO:0000256" key="7">
    <source>
        <dbReference type="RuleBase" id="RU361187"/>
    </source>
</evidence>
<comment type="similarity">
    <text evidence="1 7">Belongs to the glycosyl hydrolase 43 family.</text>
</comment>
<dbReference type="Pfam" id="PF04616">
    <property type="entry name" value="Glyco_hydro_43"/>
    <property type="match status" value="1"/>
</dbReference>
<keyword evidence="11" id="KW-1185">Reference proteome</keyword>
<feature type="site" description="Important for catalytic activity, responsible for pKa modulation of the active site Glu and correct orientation of both the proton donor and substrate" evidence="6">
    <location>
        <position position="147"/>
    </location>
</feature>
<evidence type="ECO:0000313" key="10">
    <source>
        <dbReference type="EMBL" id="OJJ31261.1"/>
    </source>
</evidence>
<sequence>MSKPLLAAAAALSIQSTLAIPHRVLDTNFPDPSLIKTHDGFYSFATSGNGVNAQIAFSSDFTTWELQKGKDALPGPFPEWVAEKPSIWAPDVAELDDGSFVMYFSATAKGNSSKHCVGTATARSVTGPYTPNDKPLACPIEKGGAIDPAGFNDGGKRYVVYKVDGNSLNKKGSTHPTPLMLQPVKSDGVTPDGEAIQLLDRDSNDGPLIEAPSLAKGKDGTYYLSFSSNMYNTKKYDVSYATAKNIKGPWTKASDPNAPLLKSGDSAEDGKLAGPGGSSFVEGGKGKILFHAFRNGEDMKQGRAVWAADIVLDGGKIRIS</sequence>
<proteinExistence type="inferred from homology"/>
<evidence type="ECO:0000256" key="4">
    <source>
        <dbReference type="ARBA" id="ARBA00023295"/>
    </source>
</evidence>
<evidence type="ECO:0000256" key="8">
    <source>
        <dbReference type="SAM" id="MobiDB-lite"/>
    </source>
</evidence>
<dbReference type="VEuPathDB" id="FungiDB:ASPWEDRAFT_118931"/>